<protein>
    <recommendedName>
        <fullName evidence="7">Insulin-like growth factor-binding protein complex acid labile subunit</fullName>
    </recommendedName>
</protein>
<dbReference type="PANTHER" id="PTHR24373:SF275">
    <property type="entry name" value="TIR DOMAIN-CONTAINING PROTEIN"/>
    <property type="match status" value="1"/>
</dbReference>
<keyword evidence="3" id="KW-0677">Repeat</keyword>
<evidence type="ECO:0000256" key="2">
    <source>
        <dbReference type="ARBA" id="ARBA00022729"/>
    </source>
</evidence>
<evidence type="ECO:0008006" key="7">
    <source>
        <dbReference type="Google" id="ProtNLM"/>
    </source>
</evidence>
<evidence type="ECO:0000313" key="6">
    <source>
        <dbReference type="Proteomes" id="UP000005408"/>
    </source>
</evidence>
<dbReference type="PANTHER" id="PTHR24373">
    <property type="entry name" value="SLIT RELATED LEUCINE-RICH REPEAT NEURONAL PROTEIN"/>
    <property type="match status" value="1"/>
</dbReference>
<dbReference type="InterPro" id="IPR001611">
    <property type="entry name" value="Leu-rich_rpt"/>
</dbReference>
<dbReference type="SUPFAM" id="SSF52047">
    <property type="entry name" value="RNI-like"/>
    <property type="match status" value="2"/>
</dbReference>
<dbReference type="AlphaFoldDB" id="A0A8W8IVY7"/>
<dbReference type="EnsemblMetazoa" id="G15640.1">
    <property type="protein sequence ID" value="G15640.1:cds"/>
    <property type="gene ID" value="G15640"/>
</dbReference>
<dbReference type="PROSITE" id="PS51450">
    <property type="entry name" value="LRR"/>
    <property type="match status" value="1"/>
</dbReference>
<dbReference type="InterPro" id="IPR050328">
    <property type="entry name" value="Dev_Immune_Receptor"/>
</dbReference>
<dbReference type="InterPro" id="IPR003591">
    <property type="entry name" value="Leu-rich_rpt_typical-subtyp"/>
</dbReference>
<dbReference type="Pfam" id="PF13855">
    <property type="entry name" value="LRR_8"/>
    <property type="match status" value="2"/>
</dbReference>
<evidence type="ECO:0000256" key="3">
    <source>
        <dbReference type="ARBA" id="ARBA00022737"/>
    </source>
</evidence>
<evidence type="ECO:0000256" key="1">
    <source>
        <dbReference type="ARBA" id="ARBA00022614"/>
    </source>
</evidence>
<evidence type="ECO:0000256" key="4">
    <source>
        <dbReference type="SAM" id="SignalP"/>
    </source>
</evidence>
<feature type="signal peptide" evidence="4">
    <location>
        <begin position="1"/>
        <end position="23"/>
    </location>
</feature>
<dbReference type="Gene3D" id="3.80.10.10">
    <property type="entry name" value="Ribonuclease Inhibitor"/>
    <property type="match status" value="4"/>
</dbReference>
<accession>A0A8W8IVY7</accession>
<organism evidence="5 6">
    <name type="scientific">Magallana gigas</name>
    <name type="common">Pacific oyster</name>
    <name type="synonym">Crassostrea gigas</name>
    <dbReference type="NCBI Taxonomy" id="29159"/>
    <lineage>
        <taxon>Eukaryota</taxon>
        <taxon>Metazoa</taxon>
        <taxon>Spiralia</taxon>
        <taxon>Lophotrochozoa</taxon>
        <taxon>Mollusca</taxon>
        <taxon>Bivalvia</taxon>
        <taxon>Autobranchia</taxon>
        <taxon>Pteriomorphia</taxon>
        <taxon>Ostreida</taxon>
        <taxon>Ostreoidea</taxon>
        <taxon>Ostreidae</taxon>
        <taxon>Magallana</taxon>
    </lineage>
</organism>
<sequence>MQCVKKSLITFLLILLKSMIALGEVSMQPCLTEYYTKPYNRSVEVMEVNCQGQNLELFPNLTQFGDLPIQRLDLRNNSFSNLTISSEVFNGASIKELNLDNNQFIDIEYDALSNVEGMRKLTMNKCDLQSKDLDFLRNIPQLSFLSLRSNEIKEVSDKTVFIGSPLESLDLSFNSDIKIQEDVLKPLTPTLTHLRLDNCKIDVSNLQFLHGLSKLKNLSMKSAYSTKYNSIQNRFDSLELWSLESLSLSNSGLKVIFENVFDGLNNLKYLDLTHNELTYKIFDVTNTLPNLQVLKLSFNPSIQSVIKILNKNLRELHMEGTGVNLISPDAFKILGDSLKLLNLKSCQLPAEGGMFLVDPFRSLRSLRKLDLSYNYLKLIFNETFDNLNKLEELDLSGNTIRFSVHDFSGLEESLKSLKIRNMTLQYLPLEALSTLENLQELDASFNNFTNITRNFFKGLSVKTLNLTSCNISEIQHHAFQDFNKTNLILDENHISNLAFLSLLSHSAFGNLTLNENGFNCSALEHKVRSVVFETLEGYCTVGNETRQLSAYFIEELNMKKIVLSCTE</sequence>
<reference evidence="5" key="1">
    <citation type="submission" date="2022-08" db="UniProtKB">
        <authorList>
            <consortium name="EnsemblMetazoa"/>
        </authorList>
    </citation>
    <scope>IDENTIFICATION</scope>
    <source>
        <strain evidence="5">05x7-T-G4-1.051#20</strain>
    </source>
</reference>
<name>A0A8W8IVY7_MAGGI</name>
<keyword evidence="1" id="KW-0433">Leucine-rich repeat</keyword>
<evidence type="ECO:0000313" key="5">
    <source>
        <dbReference type="EnsemblMetazoa" id="G15640.1:cds"/>
    </source>
</evidence>
<dbReference type="SMART" id="SM00369">
    <property type="entry name" value="LRR_TYP"/>
    <property type="match status" value="7"/>
</dbReference>
<dbReference type="InterPro" id="IPR032675">
    <property type="entry name" value="LRR_dom_sf"/>
</dbReference>
<dbReference type="Proteomes" id="UP000005408">
    <property type="component" value="Unassembled WGS sequence"/>
</dbReference>
<proteinExistence type="predicted"/>
<keyword evidence="6" id="KW-1185">Reference proteome</keyword>
<dbReference type="Pfam" id="PF00560">
    <property type="entry name" value="LRR_1"/>
    <property type="match status" value="1"/>
</dbReference>
<feature type="chain" id="PRO_5036443805" description="Insulin-like growth factor-binding protein complex acid labile subunit" evidence="4">
    <location>
        <begin position="24"/>
        <end position="567"/>
    </location>
</feature>
<keyword evidence="2 4" id="KW-0732">Signal</keyword>